<reference evidence="2 3" key="1">
    <citation type="submission" date="2021-12" db="EMBL/GenBank/DDBJ databases">
        <title>Discovery of the Pendulisporaceae a myxobacterial family with distinct sporulation behavior and unique specialized metabolism.</title>
        <authorList>
            <person name="Garcia R."/>
            <person name="Popoff A."/>
            <person name="Bader C.D."/>
            <person name="Loehr J."/>
            <person name="Walesch S."/>
            <person name="Walt C."/>
            <person name="Boldt J."/>
            <person name="Bunk B."/>
            <person name="Haeckl F.J.F.P.J."/>
            <person name="Gunesch A.P."/>
            <person name="Birkelbach J."/>
            <person name="Nuebel U."/>
            <person name="Pietschmann T."/>
            <person name="Bach T."/>
            <person name="Mueller R."/>
        </authorList>
    </citation>
    <scope>NUCLEOTIDE SEQUENCE [LARGE SCALE GENOMIC DNA]</scope>
    <source>
        <strain evidence="2 3">MSr12523</strain>
    </source>
</reference>
<keyword evidence="3" id="KW-1185">Reference proteome</keyword>
<dbReference type="Proteomes" id="UP001379533">
    <property type="component" value="Chromosome"/>
</dbReference>
<accession>A0ABZ2K0H1</accession>
<gene>
    <name evidence="2" type="ORF">LZC95_38000</name>
</gene>
<sequence>MIKRRGKFRRGLSVLASAAPSIAETAAAIWKNEKKNRWVVPLLVFLCLTGLLLVVASTVEVMAPFIYTIF</sequence>
<keyword evidence="1" id="KW-0472">Membrane</keyword>
<keyword evidence="1" id="KW-1133">Transmembrane helix</keyword>
<dbReference type="InterPro" id="IPR046031">
    <property type="entry name" value="DUF5989"/>
</dbReference>
<name>A0ABZ2K0H1_9BACT</name>
<dbReference type="Pfam" id="PF19451">
    <property type="entry name" value="DUF5989"/>
    <property type="match status" value="1"/>
</dbReference>
<keyword evidence="1" id="KW-0812">Transmembrane</keyword>
<dbReference type="EMBL" id="CP089982">
    <property type="protein sequence ID" value="WXA92237.1"/>
    <property type="molecule type" value="Genomic_DNA"/>
</dbReference>
<organism evidence="2 3">
    <name type="scientific">Pendulispora brunnea</name>
    <dbReference type="NCBI Taxonomy" id="2905690"/>
    <lineage>
        <taxon>Bacteria</taxon>
        <taxon>Pseudomonadati</taxon>
        <taxon>Myxococcota</taxon>
        <taxon>Myxococcia</taxon>
        <taxon>Myxococcales</taxon>
        <taxon>Sorangiineae</taxon>
        <taxon>Pendulisporaceae</taxon>
        <taxon>Pendulispora</taxon>
    </lineage>
</organism>
<protein>
    <submittedName>
        <fullName evidence="2">DUF5989 family protein</fullName>
    </submittedName>
</protein>
<feature type="transmembrane region" description="Helical" evidence="1">
    <location>
        <begin position="43"/>
        <end position="67"/>
    </location>
</feature>
<evidence type="ECO:0000256" key="1">
    <source>
        <dbReference type="SAM" id="Phobius"/>
    </source>
</evidence>
<dbReference type="RefSeq" id="WP_394842854.1">
    <property type="nucleotide sequence ID" value="NZ_CP089982.1"/>
</dbReference>
<proteinExistence type="predicted"/>
<evidence type="ECO:0000313" key="2">
    <source>
        <dbReference type="EMBL" id="WXA92237.1"/>
    </source>
</evidence>
<evidence type="ECO:0000313" key="3">
    <source>
        <dbReference type="Proteomes" id="UP001379533"/>
    </source>
</evidence>